<dbReference type="GeneID" id="26519170"/>
<proteinExistence type="predicted"/>
<evidence type="ECO:0000313" key="2">
    <source>
        <dbReference type="Proteomes" id="UP000204657"/>
    </source>
</evidence>
<dbReference type="KEGG" id="vg:26519170"/>
<evidence type="ECO:0000313" key="1">
    <source>
        <dbReference type="EMBL" id="BAQ22654.1"/>
    </source>
</evidence>
<accession>A0A0B6VQV3</accession>
<sequence>MKKYWVTLATGEFGYLWATEKPLFSTFVTITVERPDGSIYKAYGQVYRVE</sequence>
<protein>
    <submittedName>
        <fullName evidence="1">Uncharacterized protein</fullName>
    </submittedName>
</protein>
<dbReference type="Proteomes" id="UP000204657">
    <property type="component" value="Segment"/>
</dbReference>
<dbReference type="EMBL" id="AP014714">
    <property type="protein sequence ID" value="BAQ22654.1"/>
    <property type="molecule type" value="Genomic_DNA"/>
</dbReference>
<reference evidence="1 2" key="1">
    <citation type="submission" date="2015-02" db="EMBL/GenBank/DDBJ databases">
        <title>Complete genome sequences of Edwardsiella bacteriophages, PEi20 and PEi26.</title>
        <authorList>
            <person name="Yasuike M."/>
            <person name="Nishiki I."/>
            <person name="Iwasaki Y."/>
            <person name="Nakamura Y."/>
            <person name="Fujiwara A."/>
            <person name="Hassan E.S."/>
            <person name="Mahmoud M.M."/>
            <person name="Kawato Y."/>
            <person name="Nagai S."/>
            <person name="Kobayashi T."/>
            <person name="Ototake M."/>
            <person name="Nakai T."/>
        </authorList>
    </citation>
    <scope>NUCLEOTIDE SEQUENCE [LARGE SCALE GENOMIC DNA]</scope>
</reference>
<dbReference type="OrthoDB" id="27537at10239"/>
<dbReference type="RefSeq" id="YP_009190162.1">
    <property type="nucleotide sequence ID" value="NC_028683.1"/>
</dbReference>
<keyword evidence="2" id="KW-1185">Reference proteome</keyword>
<organism evidence="1 2">
    <name type="scientific">Edwardsiella phage PEi20</name>
    <dbReference type="NCBI Taxonomy" id="1608310"/>
    <lineage>
        <taxon>Viruses</taxon>
        <taxon>Duplodnaviria</taxon>
        <taxon>Heunggongvirae</taxon>
        <taxon>Uroviricota</taxon>
        <taxon>Caudoviricetes</taxon>
        <taxon>Pantevenvirales</taxon>
        <taxon>Straboviridae</taxon>
        <taxon>Tevenvirinae</taxon>
        <taxon>Kanagawavirus</taxon>
        <taxon>Kanagawavirus pei20</taxon>
    </lineage>
</organism>
<name>A0A0B6VQV3_9CAUD</name>